<evidence type="ECO:0000313" key="3">
    <source>
        <dbReference type="Proteomes" id="UP001162164"/>
    </source>
</evidence>
<organism evidence="2 3">
    <name type="scientific">Molorchus minor</name>
    <dbReference type="NCBI Taxonomy" id="1323400"/>
    <lineage>
        <taxon>Eukaryota</taxon>
        <taxon>Metazoa</taxon>
        <taxon>Ecdysozoa</taxon>
        <taxon>Arthropoda</taxon>
        <taxon>Hexapoda</taxon>
        <taxon>Insecta</taxon>
        <taxon>Pterygota</taxon>
        <taxon>Neoptera</taxon>
        <taxon>Endopterygota</taxon>
        <taxon>Coleoptera</taxon>
        <taxon>Polyphaga</taxon>
        <taxon>Cucujiformia</taxon>
        <taxon>Chrysomeloidea</taxon>
        <taxon>Cerambycidae</taxon>
        <taxon>Lamiinae</taxon>
        <taxon>Monochamini</taxon>
        <taxon>Molorchus</taxon>
    </lineage>
</organism>
<feature type="compositionally biased region" description="Basic residues" evidence="1">
    <location>
        <begin position="145"/>
        <end position="159"/>
    </location>
</feature>
<dbReference type="Proteomes" id="UP001162164">
    <property type="component" value="Unassembled WGS sequence"/>
</dbReference>
<dbReference type="PANTHER" id="PTHR21838:SF2">
    <property type="entry name" value="COILED-COIL DOMAIN-CONTAINING PROTEIN 137"/>
    <property type="match status" value="1"/>
</dbReference>
<sequence>MGRKIPGKKHRGVRDPEKQAAERFNKIKDKINAPPTNSENQEIPKSLQRIIDLKNRTKKVENLTVNKKINSQDLLMKMKVFSQEIKRSLKEGLKSLCQRYAKNVVKEVAFEEKYGVELKKNEAGEVEDVVKRPKDELETFLKKIKKEKKQTKQQRKKSKQKDAIPKLTKSQKWQLKKKEKKSKKRSKTVDEFETYKDQVKFGEIVHAPPSLPAPRKVEKSQNAPRPGKKNLLLKSITQKENVQSNKSKEKLHKTLNKTIDKNGKKGKDCPTPY</sequence>
<feature type="compositionally biased region" description="Basic residues" evidence="1">
    <location>
        <begin position="174"/>
        <end position="186"/>
    </location>
</feature>
<protein>
    <submittedName>
        <fullName evidence="2">Uncharacterized protein</fullName>
    </submittedName>
</protein>
<keyword evidence="3" id="KW-1185">Reference proteome</keyword>
<feature type="compositionally biased region" description="Polar residues" evidence="1">
    <location>
        <begin position="235"/>
        <end position="245"/>
    </location>
</feature>
<proteinExistence type="predicted"/>
<dbReference type="PANTHER" id="PTHR21838">
    <property type="entry name" value="COILED-COIL DOMAIN-CONTAINING PROTEIN 137"/>
    <property type="match status" value="1"/>
</dbReference>
<name>A0ABQ9K2X9_9CUCU</name>
<feature type="region of interest" description="Disordered" evidence="1">
    <location>
        <begin position="205"/>
        <end position="249"/>
    </location>
</feature>
<dbReference type="EMBL" id="JAPWTJ010000053">
    <property type="protein sequence ID" value="KAJ8983933.1"/>
    <property type="molecule type" value="Genomic_DNA"/>
</dbReference>
<evidence type="ECO:0000313" key="2">
    <source>
        <dbReference type="EMBL" id="KAJ8983933.1"/>
    </source>
</evidence>
<gene>
    <name evidence="2" type="ORF">NQ317_008635</name>
</gene>
<reference evidence="2" key="1">
    <citation type="journal article" date="2023" name="Insect Mol. Biol.">
        <title>Genome sequencing provides insights into the evolution of gene families encoding plant cell wall-degrading enzymes in longhorned beetles.</title>
        <authorList>
            <person name="Shin N.R."/>
            <person name="Okamura Y."/>
            <person name="Kirsch R."/>
            <person name="Pauchet Y."/>
        </authorList>
    </citation>
    <scope>NUCLEOTIDE SEQUENCE</scope>
    <source>
        <strain evidence="2">MMC_N1</strain>
    </source>
</reference>
<feature type="region of interest" description="Disordered" evidence="1">
    <location>
        <begin position="145"/>
        <end position="189"/>
    </location>
</feature>
<comment type="caution">
    <text evidence="2">The sequence shown here is derived from an EMBL/GenBank/DDBJ whole genome shotgun (WGS) entry which is preliminary data.</text>
</comment>
<accession>A0ABQ9K2X9</accession>
<evidence type="ECO:0000256" key="1">
    <source>
        <dbReference type="SAM" id="MobiDB-lite"/>
    </source>
</evidence>
<dbReference type="InterPro" id="IPR026680">
    <property type="entry name" value="CCDC137"/>
</dbReference>